<evidence type="ECO:0000313" key="3">
    <source>
        <dbReference type="Proteomes" id="UP000070612"/>
    </source>
</evidence>
<evidence type="ECO:0000313" key="4">
    <source>
        <dbReference type="Proteomes" id="UP000193964"/>
    </source>
</evidence>
<gene>
    <name evidence="1" type="ORF">AFM11_28240</name>
    <name evidence="2" type="ORF">AWC31_10790</name>
</gene>
<dbReference type="OrthoDB" id="5146786at2"/>
<dbReference type="AlphaFoldDB" id="A0A132PF52"/>
<dbReference type="RefSeq" id="WP_067855911.1">
    <property type="nucleotide sequence ID" value="NZ_JACKUA010000047.1"/>
</dbReference>
<dbReference type="InterPro" id="IPR046179">
    <property type="entry name" value="DUF6188"/>
</dbReference>
<organism evidence="1 3">
    <name type="scientific">Mycolicibacterium wolinskyi</name>
    <dbReference type="NCBI Taxonomy" id="59750"/>
    <lineage>
        <taxon>Bacteria</taxon>
        <taxon>Bacillati</taxon>
        <taxon>Actinomycetota</taxon>
        <taxon>Actinomycetes</taxon>
        <taxon>Mycobacteriales</taxon>
        <taxon>Mycobacteriaceae</taxon>
        <taxon>Mycolicibacterium</taxon>
    </lineage>
</organism>
<evidence type="ECO:0000313" key="1">
    <source>
        <dbReference type="EMBL" id="KWX20960.1"/>
    </source>
</evidence>
<dbReference type="PATRIC" id="fig|59750.3.peg.3522"/>
<evidence type="ECO:0000313" key="2">
    <source>
        <dbReference type="EMBL" id="ORX08968.1"/>
    </source>
</evidence>
<dbReference type="EMBL" id="LGTW01000023">
    <property type="protein sequence ID" value="KWX20960.1"/>
    <property type="molecule type" value="Genomic_DNA"/>
</dbReference>
<comment type="caution">
    <text evidence="1">The sequence shown here is derived from an EMBL/GenBank/DDBJ whole genome shotgun (WGS) entry which is preliminary data.</text>
</comment>
<dbReference type="Pfam" id="PF19686">
    <property type="entry name" value="DUF6188"/>
    <property type="match status" value="1"/>
</dbReference>
<name>A0A132PF52_9MYCO</name>
<dbReference type="Proteomes" id="UP000070612">
    <property type="component" value="Unassembled WGS sequence"/>
</dbReference>
<keyword evidence="3" id="KW-1185">Reference proteome</keyword>
<dbReference type="Proteomes" id="UP000193964">
    <property type="component" value="Unassembled WGS sequence"/>
</dbReference>
<proteinExistence type="predicted"/>
<dbReference type="EMBL" id="LQQA01000035">
    <property type="protein sequence ID" value="ORX08968.1"/>
    <property type="molecule type" value="Genomic_DNA"/>
</dbReference>
<protein>
    <submittedName>
        <fullName evidence="1">Uncharacterized protein</fullName>
    </submittedName>
</protein>
<sequence>MTEQWIEGCLVQRIMFRDGLVLNLNDYNELVVAVPFELTLPATEHDDSEVVSIDPRALTDEVRPLFDFAGQRCTHADWDDTGGLHLTFSDGHRIDVRPDDRRTSWELYGKHHGYAACLPHGRVRVVRHDLDDAEADYDNRESG</sequence>
<reference evidence="2 4" key="2">
    <citation type="submission" date="2016-01" db="EMBL/GenBank/DDBJ databases">
        <title>The new phylogeny of the genus Mycobacterium.</title>
        <authorList>
            <person name="Tarcisio F."/>
            <person name="Conor M."/>
            <person name="Antonella G."/>
            <person name="Elisabetta G."/>
            <person name="Giulia F.S."/>
            <person name="Sara T."/>
            <person name="Anna F."/>
            <person name="Clotilde B."/>
            <person name="Roberto B."/>
            <person name="Veronica D.S."/>
            <person name="Fabio R."/>
            <person name="Monica P."/>
            <person name="Olivier J."/>
            <person name="Enrico T."/>
            <person name="Nicola S."/>
        </authorList>
    </citation>
    <scope>NUCLEOTIDE SEQUENCE [LARGE SCALE GENOMIC DNA]</scope>
    <source>
        <strain evidence="2 4">ATCC 700010</strain>
    </source>
</reference>
<accession>A0A132PF52</accession>
<reference evidence="1 3" key="1">
    <citation type="submission" date="2015-07" db="EMBL/GenBank/DDBJ databases">
        <title>A draft genome sequence of Mycobacterium wolinskyi.</title>
        <authorList>
            <person name="de Man T.J."/>
            <person name="Perry K.A."/>
            <person name="Coulliette A.D."/>
            <person name="Jensen B."/>
            <person name="Toney N.C."/>
            <person name="Limbago B.M."/>
            <person name="Noble-Wang J."/>
        </authorList>
    </citation>
    <scope>NUCLEOTIDE SEQUENCE [LARGE SCALE GENOMIC DNA]</scope>
    <source>
        <strain evidence="1 3">CDC_01</strain>
    </source>
</reference>
<dbReference type="STRING" id="59750.AWC31_10790"/>